<evidence type="ECO:0000313" key="2">
    <source>
        <dbReference type="EMBL" id="MDK7188073.1"/>
    </source>
</evidence>
<dbReference type="PANTHER" id="PTHR43844:SF1">
    <property type="entry name" value="METHIONINE SYNTHASE"/>
    <property type="match status" value="1"/>
</dbReference>
<dbReference type="Pfam" id="PF01717">
    <property type="entry name" value="Meth_synt_2"/>
    <property type="match status" value="1"/>
</dbReference>
<dbReference type="PANTHER" id="PTHR43844">
    <property type="entry name" value="METHIONINE SYNTHASE"/>
    <property type="match status" value="1"/>
</dbReference>
<dbReference type="Gene3D" id="3.20.20.210">
    <property type="match status" value="1"/>
</dbReference>
<dbReference type="Proteomes" id="UP001229251">
    <property type="component" value="Unassembled WGS sequence"/>
</dbReference>
<feature type="domain" description="Cobalamin-independent methionine synthase MetE C-terminal/archaeal" evidence="1">
    <location>
        <begin position="17"/>
        <end position="358"/>
    </location>
</feature>
<reference evidence="2" key="1">
    <citation type="submission" date="2023-05" db="EMBL/GenBank/DDBJ databases">
        <title>Cataloging the Phylogenetic Diversity of Human Bladder Bacteria.</title>
        <authorList>
            <person name="Du J."/>
        </authorList>
    </citation>
    <scope>NUCLEOTIDE SEQUENCE</scope>
    <source>
        <strain evidence="2">UMB1231</strain>
    </source>
</reference>
<dbReference type="GO" id="GO:0009086">
    <property type="term" value="P:methionine biosynthetic process"/>
    <property type="evidence" value="ECO:0007669"/>
    <property type="project" value="InterPro"/>
</dbReference>
<dbReference type="GO" id="GO:0008270">
    <property type="term" value="F:zinc ion binding"/>
    <property type="evidence" value="ECO:0007669"/>
    <property type="project" value="InterPro"/>
</dbReference>
<dbReference type="InterPro" id="IPR038071">
    <property type="entry name" value="UROD/MetE-like_sf"/>
</dbReference>
<keyword evidence="2" id="KW-0489">Methyltransferase</keyword>
<dbReference type="NCBIfam" id="NF005085">
    <property type="entry name" value="PRK06520.1"/>
    <property type="match status" value="1"/>
</dbReference>
<keyword evidence="2" id="KW-0808">Transferase</keyword>
<organism evidence="2 3">
    <name type="scientific">Facklamia hominis</name>
    <dbReference type="NCBI Taxonomy" id="178214"/>
    <lineage>
        <taxon>Bacteria</taxon>
        <taxon>Bacillati</taxon>
        <taxon>Bacillota</taxon>
        <taxon>Bacilli</taxon>
        <taxon>Lactobacillales</taxon>
        <taxon>Aerococcaceae</taxon>
        <taxon>Facklamia</taxon>
    </lineage>
</organism>
<evidence type="ECO:0000313" key="3">
    <source>
        <dbReference type="Proteomes" id="UP001229251"/>
    </source>
</evidence>
<dbReference type="CDD" id="cd03311">
    <property type="entry name" value="CIMS_C_terminal_like"/>
    <property type="match status" value="1"/>
</dbReference>
<dbReference type="EC" id="2.1.1.14" evidence="2"/>
<dbReference type="GO" id="GO:0032259">
    <property type="term" value="P:methylation"/>
    <property type="evidence" value="ECO:0007669"/>
    <property type="project" value="UniProtKB-KW"/>
</dbReference>
<dbReference type="GO" id="GO:0003871">
    <property type="term" value="F:5-methyltetrahydropteroyltriglutamate-homocysteine S-methyltransferase activity"/>
    <property type="evidence" value="ECO:0007669"/>
    <property type="project" value="UniProtKB-EC"/>
</dbReference>
<dbReference type="InterPro" id="IPR002629">
    <property type="entry name" value="Met_Synth_C/arc"/>
</dbReference>
<dbReference type="RefSeq" id="WP_016648442.1">
    <property type="nucleotide sequence ID" value="NZ_CP138857.1"/>
</dbReference>
<proteinExistence type="predicted"/>
<sequence length="385" mass="44267">MKNAAIRETAPFRFDCVGSFLRTKVLKQARADFLDRKISEEKLKEIEDQEIIKLIAKQESLGLRSITDGEYRRTSWDLDFFLGLQGVKSIKYKRSDSENYFQGLLLDKEVKTAVLNGKISGENHPFIEHFKFLNDHISANSVAKITIPGPAQFFHRLTHKDRIDLTKRVYSTKEELKKDIVKVYKTVINDLYNAGARVIQFDDCCWLLTVNPLSKELTDIEKSKELRRRHEFLEDLLDVSNHTLEGLPSDLVITTHACRGNYRSRWNSTGGYEAVAETMFAKEKVNAFFLEYDSDRAGDFTPLVKIPKYKLIVLGLVTTKAGQLESKNEVINRIEEASRYVDIDRICLSPQCGFASTEEGNELTEDEQWAKIRLIKEIAEEVWPS</sequence>
<evidence type="ECO:0000259" key="1">
    <source>
        <dbReference type="Pfam" id="PF01717"/>
    </source>
</evidence>
<dbReference type="EMBL" id="JASOOE010000024">
    <property type="protein sequence ID" value="MDK7188073.1"/>
    <property type="molecule type" value="Genomic_DNA"/>
</dbReference>
<dbReference type="AlphaFoldDB" id="A0AAJ1V3D4"/>
<accession>A0AAJ1V3D4</accession>
<name>A0AAJ1V3D4_9LACT</name>
<gene>
    <name evidence="2" type="ORF">QP433_08835</name>
</gene>
<dbReference type="SUPFAM" id="SSF51726">
    <property type="entry name" value="UROD/MetE-like"/>
    <property type="match status" value="1"/>
</dbReference>
<comment type="caution">
    <text evidence="2">The sequence shown here is derived from an EMBL/GenBank/DDBJ whole genome shotgun (WGS) entry which is preliminary data.</text>
</comment>
<protein>
    <submittedName>
        <fullName evidence="2">5-methyltetrahydropteroyltriglutamate--homocysteine S-methyltransferase</fullName>
        <ecNumber evidence="2">2.1.1.14</ecNumber>
    </submittedName>
</protein>